<dbReference type="Gene3D" id="3.30.420.10">
    <property type="entry name" value="Ribonuclease H-like superfamily/Ribonuclease H"/>
    <property type="match status" value="1"/>
</dbReference>
<evidence type="ECO:0000256" key="10">
    <source>
        <dbReference type="ARBA" id="ARBA00022842"/>
    </source>
</evidence>
<comment type="similarity">
    <text evidence="3">Belongs to the RNase H family.</text>
</comment>
<comment type="cofactor">
    <cofactor evidence="2">
        <name>Mg(2+)</name>
        <dbReference type="ChEBI" id="CHEBI:18420"/>
    </cofactor>
</comment>
<evidence type="ECO:0000313" key="12">
    <source>
        <dbReference type="EMBL" id="MCW8336615.1"/>
    </source>
</evidence>
<dbReference type="RefSeq" id="WP_265689694.1">
    <property type="nucleotide sequence ID" value="NZ_JAKRRX010000304.1"/>
</dbReference>
<evidence type="ECO:0000256" key="6">
    <source>
        <dbReference type="ARBA" id="ARBA00022722"/>
    </source>
</evidence>
<reference evidence="12" key="1">
    <citation type="submission" date="2022-02" db="EMBL/GenBank/DDBJ databases">
        <title>Vibrio sp. nov., a new bacterium isolated from Bohai sea, China.</title>
        <authorList>
            <person name="Yuan Y."/>
        </authorList>
    </citation>
    <scope>NUCLEOTIDE SEQUENCE</scope>
    <source>
        <strain evidence="12">DBSS07</strain>
    </source>
</reference>
<keyword evidence="10" id="KW-0460">Magnesium</keyword>
<dbReference type="PROSITE" id="PS50879">
    <property type="entry name" value="RNASE_H_1"/>
    <property type="match status" value="1"/>
</dbReference>
<gene>
    <name evidence="12" type="ORF">MD483_22670</name>
</gene>
<evidence type="ECO:0000256" key="5">
    <source>
        <dbReference type="ARBA" id="ARBA00012180"/>
    </source>
</evidence>
<keyword evidence="8" id="KW-0255">Endonuclease</keyword>
<dbReference type="Pfam" id="PF00075">
    <property type="entry name" value="RNase_H"/>
    <property type="match status" value="1"/>
</dbReference>
<accession>A0A9X3CJ57</accession>
<organism evidence="12 13">
    <name type="scientific">Vibrio paucivorans</name>
    <dbReference type="NCBI Taxonomy" id="2829489"/>
    <lineage>
        <taxon>Bacteria</taxon>
        <taxon>Pseudomonadati</taxon>
        <taxon>Pseudomonadota</taxon>
        <taxon>Gammaproteobacteria</taxon>
        <taxon>Vibrionales</taxon>
        <taxon>Vibrionaceae</taxon>
        <taxon>Vibrio</taxon>
    </lineage>
</organism>
<comment type="subunit">
    <text evidence="4">Monomer.</text>
</comment>
<evidence type="ECO:0000256" key="4">
    <source>
        <dbReference type="ARBA" id="ARBA00011245"/>
    </source>
</evidence>
<comment type="caution">
    <text evidence="12">The sequence shown here is derived from an EMBL/GenBank/DDBJ whole genome shotgun (WGS) entry which is preliminary data.</text>
</comment>
<evidence type="ECO:0000256" key="9">
    <source>
        <dbReference type="ARBA" id="ARBA00022801"/>
    </source>
</evidence>
<dbReference type="EC" id="3.1.26.4" evidence="5"/>
<keyword evidence="9" id="KW-0378">Hydrolase</keyword>
<comment type="catalytic activity">
    <reaction evidence="1">
        <text>Endonucleolytic cleavage to 5'-phosphomonoester.</text>
        <dbReference type="EC" id="3.1.26.4"/>
    </reaction>
</comment>
<dbReference type="CDD" id="cd09278">
    <property type="entry name" value="RNase_HI_prokaryote_like"/>
    <property type="match status" value="1"/>
</dbReference>
<keyword evidence="7" id="KW-0479">Metal-binding</keyword>
<dbReference type="InterPro" id="IPR022892">
    <property type="entry name" value="RNaseHI"/>
</dbReference>
<dbReference type="AlphaFoldDB" id="A0A9X3CJ57"/>
<keyword evidence="13" id="KW-1185">Reference proteome</keyword>
<dbReference type="InterPro" id="IPR002156">
    <property type="entry name" value="RNaseH_domain"/>
</dbReference>
<dbReference type="PANTHER" id="PTHR10642:SF26">
    <property type="entry name" value="RIBONUCLEASE H1"/>
    <property type="match status" value="1"/>
</dbReference>
<dbReference type="GO" id="GO:0046872">
    <property type="term" value="F:metal ion binding"/>
    <property type="evidence" value="ECO:0007669"/>
    <property type="project" value="UniProtKB-KW"/>
</dbReference>
<proteinExistence type="inferred from homology"/>
<dbReference type="Proteomes" id="UP001155586">
    <property type="component" value="Unassembled WGS sequence"/>
</dbReference>
<evidence type="ECO:0000256" key="3">
    <source>
        <dbReference type="ARBA" id="ARBA00005300"/>
    </source>
</evidence>
<dbReference type="EMBL" id="JAKRRX010000304">
    <property type="protein sequence ID" value="MCW8336615.1"/>
    <property type="molecule type" value="Genomic_DNA"/>
</dbReference>
<dbReference type="InterPro" id="IPR050092">
    <property type="entry name" value="RNase_H"/>
</dbReference>
<protein>
    <recommendedName>
        <fullName evidence="5">ribonuclease H</fullName>
        <ecNumber evidence="5">3.1.26.4</ecNumber>
    </recommendedName>
</protein>
<evidence type="ECO:0000313" key="13">
    <source>
        <dbReference type="Proteomes" id="UP001155586"/>
    </source>
</evidence>
<dbReference type="GO" id="GO:0004523">
    <property type="term" value="F:RNA-DNA hybrid ribonuclease activity"/>
    <property type="evidence" value="ECO:0007669"/>
    <property type="project" value="UniProtKB-EC"/>
</dbReference>
<dbReference type="InterPro" id="IPR012337">
    <property type="entry name" value="RNaseH-like_sf"/>
</dbReference>
<evidence type="ECO:0000256" key="7">
    <source>
        <dbReference type="ARBA" id="ARBA00022723"/>
    </source>
</evidence>
<evidence type="ECO:0000259" key="11">
    <source>
        <dbReference type="PROSITE" id="PS50879"/>
    </source>
</evidence>
<dbReference type="InterPro" id="IPR036397">
    <property type="entry name" value="RNaseH_sf"/>
</dbReference>
<keyword evidence="6" id="KW-0540">Nuclease</keyword>
<sequence>MTYLHSVTPCAIYVDGAAPNNQHGCLKGGIGIAIYNSEQQLIHTDSMTVNRPTDNAELELIALIEGLEFANDGDTLYSDSEYCVKGHNEWLEGWKARGWRKANGKPIANRELWQQVDKLRTMKYVQVMKVKAHAGIEGNEKADELAVFAAMN</sequence>
<evidence type="ECO:0000256" key="1">
    <source>
        <dbReference type="ARBA" id="ARBA00000077"/>
    </source>
</evidence>
<dbReference type="NCBIfam" id="NF006433">
    <property type="entry name" value="PRK08719.1"/>
    <property type="match status" value="1"/>
</dbReference>
<dbReference type="GO" id="GO:0003676">
    <property type="term" value="F:nucleic acid binding"/>
    <property type="evidence" value="ECO:0007669"/>
    <property type="project" value="InterPro"/>
</dbReference>
<dbReference type="GO" id="GO:0043137">
    <property type="term" value="P:DNA replication, removal of RNA primer"/>
    <property type="evidence" value="ECO:0007669"/>
    <property type="project" value="TreeGrafter"/>
</dbReference>
<dbReference type="SUPFAM" id="SSF53098">
    <property type="entry name" value="Ribonuclease H-like"/>
    <property type="match status" value="1"/>
</dbReference>
<dbReference type="PANTHER" id="PTHR10642">
    <property type="entry name" value="RIBONUCLEASE H1"/>
    <property type="match status" value="1"/>
</dbReference>
<evidence type="ECO:0000256" key="2">
    <source>
        <dbReference type="ARBA" id="ARBA00001946"/>
    </source>
</evidence>
<feature type="domain" description="RNase H type-1" evidence="11">
    <location>
        <begin position="6"/>
        <end position="151"/>
    </location>
</feature>
<name>A0A9X3CJ57_9VIBR</name>
<evidence type="ECO:0000256" key="8">
    <source>
        <dbReference type="ARBA" id="ARBA00022759"/>
    </source>
</evidence>